<dbReference type="Gene3D" id="3.30.730.10">
    <property type="entry name" value="AP2/ERF domain"/>
    <property type="match status" value="1"/>
</dbReference>
<dbReference type="PANTHER" id="PTHR31194:SF82">
    <property type="entry name" value="AP2_ERF DOMAIN-CONTAINING PROTEIN"/>
    <property type="match status" value="1"/>
</dbReference>
<reference evidence="8 9" key="1">
    <citation type="journal article" date="2019" name="Plant Biotechnol. J.">
        <title>The red bayberry genome and genetic basis of sex determination.</title>
        <authorList>
            <person name="Jia H.M."/>
            <person name="Jia H.J."/>
            <person name="Cai Q.L."/>
            <person name="Wang Y."/>
            <person name="Zhao H.B."/>
            <person name="Yang W.F."/>
            <person name="Wang G.Y."/>
            <person name="Li Y.H."/>
            <person name="Zhan D.L."/>
            <person name="Shen Y.T."/>
            <person name="Niu Q.F."/>
            <person name="Chang L."/>
            <person name="Qiu J."/>
            <person name="Zhao L."/>
            <person name="Xie H.B."/>
            <person name="Fu W.Y."/>
            <person name="Jin J."/>
            <person name="Li X.W."/>
            <person name="Jiao Y."/>
            <person name="Zhou C.C."/>
            <person name="Tu T."/>
            <person name="Chai C.Y."/>
            <person name="Gao J.L."/>
            <person name="Fan L.J."/>
            <person name="van de Weg E."/>
            <person name="Wang J.Y."/>
            <person name="Gao Z.S."/>
        </authorList>
    </citation>
    <scope>NUCLEOTIDE SEQUENCE [LARGE SCALE GENOMIC DNA]</scope>
    <source>
        <tissue evidence="8">Leaves</tissue>
    </source>
</reference>
<accession>A0A6A1VLC8</accession>
<dbReference type="GO" id="GO:0003700">
    <property type="term" value="F:DNA-binding transcription factor activity"/>
    <property type="evidence" value="ECO:0007669"/>
    <property type="project" value="InterPro"/>
</dbReference>
<organism evidence="8 9">
    <name type="scientific">Morella rubra</name>
    <name type="common">Chinese bayberry</name>
    <dbReference type="NCBI Taxonomy" id="262757"/>
    <lineage>
        <taxon>Eukaryota</taxon>
        <taxon>Viridiplantae</taxon>
        <taxon>Streptophyta</taxon>
        <taxon>Embryophyta</taxon>
        <taxon>Tracheophyta</taxon>
        <taxon>Spermatophyta</taxon>
        <taxon>Magnoliopsida</taxon>
        <taxon>eudicotyledons</taxon>
        <taxon>Gunneridae</taxon>
        <taxon>Pentapetalae</taxon>
        <taxon>rosids</taxon>
        <taxon>fabids</taxon>
        <taxon>Fagales</taxon>
        <taxon>Myricaceae</taxon>
        <taxon>Morella</taxon>
    </lineage>
</organism>
<evidence type="ECO:0000256" key="1">
    <source>
        <dbReference type="ARBA" id="ARBA00004123"/>
    </source>
</evidence>
<keyword evidence="2" id="KW-0805">Transcription regulation</keyword>
<dbReference type="InterPro" id="IPR001471">
    <property type="entry name" value="AP2/ERF_dom"/>
</dbReference>
<feature type="domain" description="AP2/ERF" evidence="7">
    <location>
        <begin position="54"/>
        <end position="111"/>
    </location>
</feature>
<evidence type="ECO:0000256" key="3">
    <source>
        <dbReference type="ARBA" id="ARBA00023125"/>
    </source>
</evidence>
<keyword evidence="3" id="KW-0238">DNA-binding</keyword>
<dbReference type="OrthoDB" id="773121at2759"/>
<keyword evidence="9" id="KW-1185">Reference proteome</keyword>
<keyword evidence="5" id="KW-0539">Nucleus</keyword>
<sequence length="215" mass="23965">MDNLEISGIPFEPQDSCKNYHTTDAVPLDPEKVYENDEEASMKLARKGNSKGGKYLGVRQRPSGRWIAEIKVSSQKMRLWLGTFDSAEEAAHAYDSAARLLRGRNAKTNFPCNGNMNTQEESCSLVGKNPRLSRLLHHAIMKNHARSSSLFPTIIPWENQISGNEVYSSYFDTLVEETIVCSSSSSESGDCTFDHDRNKLSEVSFGSSKVYSSVL</sequence>
<dbReference type="CDD" id="cd00018">
    <property type="entry name" value="AP2"/>
    <property type="match status" value="1"/>
</dbReference>
<proteinExistence type="inferred from homology"/>
<comment type="similarity">
    <text evidence="6">Belongs to the AP2/ERF transcription factor family. ERF subfamily.</text>
</comment>
<dbReference type="GO" id="GO:0005634">
    <property type="term" value="C:nucleus"/>
    <property type="evidence" value="ECO:0007669"/>
    <property type="project" value="UniProtKB-SubCell"/>
</dbReference>
<name>A0A6A1VLC8_9ROSI</name>
<comment type="caution">
    <text evidence="8">The sequence shown here is derived from an EMBL/GenBank/DDBJ whole genome shotgun (WGS) entry which is preliminary data.</text>
</comment>
<dbReference type="InterPro" id="IPR036955">
    <property type="entry name" value="AP2/ERF_dom_sf"/>
</dbReference>
<dbReference type="FunFam" id="3.30.730.10:FF:000005">
    <property type="entry name" value="ethylene-responsive transcription factor RAP2-11"/>
    <property type="match status" value="1"/>
</dbReference>
<dbReference type="Proteomes" id="UP000516437">
    <property type="component" value="Chromosome 5"/>
</dbReference>
<evidence type="ECO:0000256" key="2">
    <source>
        <dbReference type="ARBA" id="ARBA00023015"/>
    </source>
</evidence>
<dbReference type="SUPFAM" id="SSF54171">
    <property type="entry name" value="DNA-binding domain"/>
    <property type="match status" value="1"/>
</dbReference>
<gene>
    <name evidence="8" type="ORF">CJ030_MR5G009769</name>
</gene>
<dbReference type="InterPro" id="IPR016177">
    <property type="entry name" value="DNA-bd_dom_sf"/>
</dbReference>
<comment type="subcellular location">
    <subcellularLocation>
        <location evidence="1">Nucleus</location>
    </subcellularLocation>
</comment>
<dbReference type="PROSITE" id="PS51032">
    <property type="entry name" value="AP2_ERF"/>
    <property type="match status" value="1"/>
</dbReference>
<dbReference type="AlphaFoldDB" id="A0A6A1VLC8"/>
<protein>
    <submittedName>
        <fullName evidence="8">Ethylene-responsive transcription factor RAP2-11</fullName>
    </submittedName>
</protein>
<evidence type="ECO:0000256" key="6">
    <source>
        <dbReference type="ARBA" id="ARBA00024343"/>
    </source>
</evidence>
<dbReference type="SMART" id="SM00380">
    <property type="entry name" value="AP2"/>
    <property type="match status" value="1"/>
</dbReference>
<dbReference type="InterPro" id="IPR050913">
    <property type="entry name" value="AP2/ERF_ERF"/>
</dbReference>
<evidence type="ECO:0000313" key="9">
    <source>
        <dbReference type="Proteomes" id="UP000516437"/>
    </source>
</evidence>
<dbReference type="GO" id="GO:0009877">
    <property type="term" value="P:nodulation"/>
    <property type="evidence" value="ECO:0007669"/>
    <property type="project" value="UniProtKB-ARBA"/>
</dbReference>
<evidence type="ECO:0000259" key="7">
    <source>
        <dbReference type="PROSITE" id="PS51032"/>
    </source>
</evidence>
<evidence type="ECO:0000256" key="5">
    <source>
        <dbReference type="ARBA" id="ARBA00023242"/>
    </source>
</evidence>
<dbReference type="GO" id="GO:0003677">
    <property type="term" value="F:DNA binding"/>
    <property type="evidence" value="ECO:0007669"/>
    <property type="project" value="UniProtKB-KW"/>
</dbReference>
<dbReference type="PRINTS" id="PR00367">
    <property type="entry name" value="ETHRSPELEMNT"/>
</dbReference>
<dbReference type="PANTHER" id="PTHR31194">
    <property type="entry name" value="SHN SHINE , DNA BINDING / TRANSCRIPTION FACTOR"/>
    <property type="match status" value="1"/>
</dbReference>
<evidence type="ECO:0000313" key="8">
    <source>
        <dbReference type="EMBL" id="KAB1212727.1"/>
    </source>
</evidence>
<dbReference type="Pfam" id="PF00847">
    <property type="entry name" value="AP2"/>
    <property type="match status" value="1"/>
</dbReference>
<evidence type="ECO:0000256" key="4">
    <source>
        <dbReference type="ARBA" id="ARBA00023163"/>
    </source>
</evidence>
<dbReference type="EMBL" id="RXIC02000023">
    <property type="protein sequence ID" value="KAB1212727.1"/>
    <property type="molecule type" value="Genomic_DNA"/>
</dbReference>
<keyword evidence="4" id="KW-0804">Transcription</keyword>